<dbReference type="InterPro" id="IPR005195">
    <property type="entry name" value="Glyco_hydro_65_M"/>
</dbReference>
<dbReference type="Proteomes" id="UP001157161">
    <property type="component" value="Unassembled WGS sequence"/>
</dbReference>
<dbReference type="InterPro" id="IPR005196">
    <property type="entry name" value="Glyco_hydro_65_N"/>
</dbReference>
<dbReference type="Pfam" id="PF03632">
    <property type="entry name" value="Glyco_hydro_65m"/>
    <property type="match status" value="1"/>
</dbReference>
<feature type="binding site" evidence="3">
    <location>
        <begin position="382"/>
        <end position="383"/>
    </location>
    <ligand>
        <name>substrate</name>
    </ligand>
</feature>
<dbReference type="PANTHER" id="PTHR11051:SF13">
    <property type="entry name" value="GLYCOSYL TRANSFERASE"/>
    <property type="match status" value="1"/>
</dbReference>
<protein>
    <submittedName>
        <fullName evidence="6">Kojibiose phosphorylase</fullName>
    </submittedName>
</protein>
<evidence type="ECO:0000259" key="4">
    <source>
        <dbReference type="Pfam" id="PF03632"/>
    </source>
</evidence>
<dbReference type="GO" id="GO:0005975">
    <property type="term" value="P:carbohydrate metabolic process"/>
    <property type="evidence" value="ECO:0007669"/>
    <property type="project" value="InterPro"/>
</dbReference>
<comment type="caution">
    <text evidence="6">The sequence shown here is derived from an EMBL/GenBank/DDBJ whole genome shotgun (WGS) entry which is preliminary data.</text>
</comment>
<name>A0AA37UJ51_9MICO</name>
<reference evidence="6" key="1">
    <citation type="journal article" date="2014" name="Int. J. Syst. Evol. Microbiol.">
        <title>Complete genome sequence of Corynebacterium casei LMG S-19264T (=DSM 44701T), isolated from a smear-ripened cheese.</title>
        <authorList>
            <consortium name="US DOE Joint Genome Institute (JGI-PGF)"/>
            <person name="Walter F."/>
            <person name="Albersmeier A."/>
            <person name="Kalinowski J."/>
            <person name="Ruckert C."/>
        </authorList>
    </citation>
    <scope>NUCLEOTIDE SEQUENCE</scope>
    <source>
        <strain evidence="6">NBRC 112290</strain>
    </source>
</reference>
<dbReference type="EMBL" id="BSUM01000001">
    <property type="protein sequence ID" value="GMA30100.1"/>
    <property type="molecule type" value="Genomic_DNA"/>
</dbReference>
<feature type="domain" description="Glycoside hydrolase family 65 central catalytic" evidence="4">
    <location>
        <begin position="348"/>
        <end position="713"/>
    </location>
</feature>
<dbReference type="InterPro" id="IPR008928">
    <property type="entry name" value="6-hairpin_glycosidase_sf"/>
</dbReference>
<dbReference type="SUPFAM" id="SSF48208">
    <property type="entry name" value="Six-hairpin glycosidases"/>
    <property type="match status" value="1"/>
</dbReference>
<evidence type="ECO:0000313" key="6">
    <source>
        <dbReference type="EMBL" id="GMA30100.1"/>
    </source>
</evidence>
<dbReference type="Gene3D" id="1.50.10.10">
    <property type="match status" value="1"/>
</dbReference>
<sequence length="752" mass="83718">MRGPVTGDPLDRSRFPVDPWALRERRYEAADLGTTETLFSVGNGYLGLRGNVEEGRDSYAHGTFINGFHETWPIRHAEEAFGFAKVGQTIVNAPDAKIMRLYVDDEPLLLSVADLEEYERSLDFRSGVLTRELVWRTPSGKRVHLRSRRMVSLAERHLAVMDYEITLLDADAPIAVSCQLLNRQDGQDEYHVKDAAMGSGFDPRRAANLSGRVLQPSVAWEGDGRTVLGYRVATSGMTLAVAADHSIETTDAHEELTSVEDDLAKHVFRISGTRGTTTRITKVVSYHTSRGVPAVELVDRCRRTLDRVRDTGIEPVLQEQRAWLDDFWARSDVEIGGEANAALQQAVRWNLFQLIQASARAEGAGIPAKGVTGSGYDGHYFWDTEIYVLPFLTYTSPSFARNALRFRHTMLDHARARAKELNQHGALYPWRTINGEEASAYYAAGTAQYHIDADISHALTQYVTATGDTAFLGREAIDILVETARLWADLGFWRETAGAGEVFHIHGVTGPDEYTAVVNDNLFTNVMARANLRSAVRHLRALQERDGEAYARVLTRLELDEAEIDELSRVAEGMHVPFDDNLGIHPQDDDFLSKEIWDLANTPPDKRPLLLNYHPLVIYRHQVLKQADVVLALFLQGDEFTLEEKLANFEYYDPLTTGDSTLSAVVQSIIAAEVGYGELAEGYFTSAVYVDLADLHRNADAGVHVASLGGVWNALVSGFGGMRDYRGSWTFDPRLPADWESLTYRLTLGGAV</sequence>
<dbReference type="Gene3D" id="2.60.420.10">
    <property type="entry name" value="Maltose phosphorylase, domain 3"/>
    <property type="match status" value="1"/>
</dbReference>
<dbReference type="GO" id="GO:0030246">
    <property type="term" value="F:carbohydrate binding"/>
    <property type="evidence" value="ECO:0007669"/>
    <property type="project" value="InterPro"/>
</dbReference>
<evidence type="ECO:0000256" key="2">
    <source>
        <dbReference type="PIRSR" id="PIRSR036289-50"/>
    </source>
</evidence>
<feature type="binding site" evidence="3">
    <location>
        <begin position="625"/>
        <end position="626"/>
    </location>
    <ligand>
        <name>substrate</name>
    </ligand>
</feature>
<dbReference type="PANTHER" id="PTHR11051">
    <property type="entry name" value="GLYCOSYL HYDROLASE-RELATED"/>
    <property type="match status" value="1"/>
</dbReference>
<evidence type="ECO:0000313" key="7">
    <source>
        <dbReference type="Proteomes" id="UP001157161"/>
    </source>
</evidence>
<dbReference type="AlphaFoldDB" id="A0AA37UJ51"/>
<accession>A0AA37UJ51</accession>
<gene>
    <name evidence="6" type="ORF">GCM10025875_00920</name>
</gene>
<feature type="active site" description="Proton donor" evidence="2">
    <location>
        <position position="513"/>
    </location>
</feature>
<dbReference type="Gene3D" id="2.70.98.40">
    <property type="entry name" value="Glycoside hydrolase, family 65, N-terminal domain"/>
    <property type="match status" value="1"/>
</dbReference>
<dbReference type="GO" id="GO:0004553">
    <property type="term" value="F:hydrolase activity, hydrolyzing O-glycosyl compounds"/>
    <property type="evidence" value="ECO:0007669"/>
    <property type="project" value="TreeGrafter"/>
</dbReference>
<feature type="domain" description="Glycoside hydrolase family 65 N-terminal" evidence="5">
    <location>
        <begin position="24"/>
        <end position="290"/>
    </location>
</feature>
<keyword evidence="7" id="KW-1185">Reference proteome</keyword>
<comment type="similarity">
    <text evidence="1">Belongs to the glycosyl hydrolase 65 family.</text>
</comment>
<dbReference type="Pfam" id="PF03636">
    <property type="entry name" value="Glyco_hydro_65N"/>
    <property type="match status" value="1"/>
</dbReference>
<evidence type="ECO:0000256" key="1">
    <source>
        <dbReference type="ARBA" id="ARBA00006768"/>
    </source>
</evidence>
<dbReference type="InterPro" id="IPR012341">
    <property type="entry name" value="6hp_glycosidase-like_sf"/>
</dbReference>
<evidence type="ECO:0000259" key="5">
    <source>
        <dbReference type="Pfam" id="PF03636"/>
    </source>
</evidence>
<proteinExistence type="inferred from homology"/>
<reference evidence="6" key="2">
    <citation type="submission" date="2023-02" db="EMBL/GenBank/DDBJ databases">
        <authorList>
            <person name="Sun Q."/>
            <person name="Mori K."/>
        </authorList>
    </citation>
    <scope>NUCLEOTIDE SEQUENCE</scope>
    <source>
        <strain evidence="6">NBRC 112290</strain>
    </source>
</reference>
<dbReference type="PIRSF" id="PIRSF036289">
    <property type="entry name" value="Glycosyl_hydrolase_malt_phosph"/>
    <property type="match status" value="1"/>
</dbReference>
<organism evidence="6 7">
    <name type="scientific">Litorihabitans aurantiacus</name>
    <dbReference type="NCBI Taxonomy" id="1930061"/>
    <lineage>
        <taxon>Bacteria</taxon>
        <taxon>Bacillati</taxon>
        <taxon>Actinomycetota</taxon>
        <taxon>Actinomycetes</taxon>
        <taxon>Micrococcales</taxon>
        <taxon>Beutenbergiaceae</taxon>
        <taxon>Litorihabitans</taxon>
    </lineage>
</organism>
<dbReference type="InterPro" id="IPR017045">
    <property type="entry name" value="Malt_Pase/Glycosyl_Hdrlase"/>
</dbReference>
<evidence type="ECO:0000256" key="3">
    <source>
        <dbReference type="PIRSR" id="PIRSR036289-51"/>
    </source>
</evidence>
<dbReference type="InterPro" id="IPR011013">
    <property type="entry name" value="Gal_mutarotase_sf_dom"/>
</dbReference>
<dbReference type="SUPFAM" id="SSF74650">
    <property type="entry name" value="Galactose mutarotase-like"/>
    <property type="match status" value="1"/>
</dbReference>
<dbReference type="GO" id="GO:0016757">
    <property type="term" value="F:glycosyltransferase activity"/>
    <property type="evidence" value="ECO:0007669"/>
    <property type="project" value="UniProtKB-ARBA"/>
</dbReference>
<dbReference type="InterPro" id="IPR037018">
    <property type="entry name" value="GH65_N"/>
</dbReference>